<feature type="transmembrane region" description="Helical" evidence="11">
    <location>
        <begin position="231"/>
        <end position="250"/>
    </location>
</feature>
<comment type="subcellular location">
    <subcellularLocation>
        <location evidence="1">Cell inner membrane</location>
        <topology evidence="1">Multi-pass membrane protein</topology>
    </subcellularLocation>
    <subcellularLocation>
        <location evidence="11">Cell membrane</location>
        <topology evidence="11">Multi-pass membrane protein</topology>
    </subcellularLocation>
</comment>
<dbReference type="Proteomes" id="UP001147653">
    <property type="component" value="Unassembled WGS sequence"/>
</dbReference>
<dbReference type="GO" id="GO:0005886">
    <property type="term" value="C:plasma membrane"/>
    <property type="evidence" value="ECO:0007669"/>
    <property type="project" value="UniProtKB-SubCell"/>
</dbReference>
<feature type="transmembrane region" description="Helical" evidence="11">
    <location>
        <begin position="265"/>
        <end position="292"/>
    </location>
</feature>
<keyword evidence="9 11" id="KW-0472">Membrane</keyword>
<evidence type="ECO:0000256" key="3">
    <source>
        <dbReference type="ARBA" id="ARBA00022449"/>
    </source>
</evidence>
<keyword evidence="4 11" id="KW-1003">Cell membrane</keyword>
<dbReference type="NCBIfam" id="TIGR00773">
    <property type="entry name" value="NhaA"/>
    <property type="match status" value="1"/>
</dbReference>
<accession>A0A9X3SAP4</accession>
<keyword evidence="13" id="KW-1185">Reference proteome</keyword>
<evidence type="ECO:0000256" key="11">
    <source>
        <dbReference type="HAMAP-Rule" id="MF_01844"/>
    </source>
</evidence>
<dbReference type="InterPro" id="IPR004670">
    <property type="entry name" value="NhaA"/>
</dbReference>
<keyword evidence="6 11" id="KW-1133">Transmembrane helix</keyword>
<dbReference type="AlphaFoldDB" id="A0A9X3SAP4"/>
<evidence type="ECO:0000256" key="8">
    <source>
        <dbReference type="ARBA" id="ARBA00023065"/>
    </source>
</evidence>
<protein>
    <recommendedName>
        <fullName evidence="11">Na(+)/H(+) antiporter NhaA</fullName>
    </recommendedName>
    <alternativeName>
        <fullName evidence="11">Sodium/proton antiporter NhaA</fullName>
    </alternativeName>
</protein>
<keyword evidence="7 11" id="KW-0915">Sodium</keyword>
<evidence type="ECO:0000256" key="10">
    <source>
        <dbReference type="ARBA" id="ARBA00023201"/>
    </source>
</evidence>
<name>A0A9X3SAP4_9ACTN</name>
<dbReference type="Pfam" id="PF06965">
    <property type="entry name" value="Na_H_antiport_1"/>
    <property type="match status" value="1"/>
</dbReference>
<evidence type="ECO:0000256" key="6">
    <source>
        <dbReference type="ARBA" id="ARBA00022989"/>
    </source>
</evidence>
<keyword evidence="8 11" id="KW-0406">Ion transport</keyword>
<dbReference type="PANTHER" id="PTHR30341">
    <property type="entry name" value="SODIUM ION/PROTON ANTIPORTER NHAA-RELATED"/>
    <property type="match status" value="1"/>
</dbReference>
<keyword evidence="3 11" id="KW-0050">Antiport</keyword>
<dbReference type="Gene3D" id="1.20.1530.10">
    <property type="entry name" value="Na+/H+ antiporter like domain"/>
    <property type="match status" value="1"/>
</dbReference>
<reference evidence="12" key="1">
    <citation type="submission" date="2022-10" db="EMBL/GenBank/DDBJ databases">
        <title>The WGS of Solirubrobacter phytolaccae KCTC 29190.</title>
        <authorList>
            <person name="Jiang Z."/>
        </authorList>
    </citation>
    <scope>NUCLEOTIDE SEQUENCE</scope>
    <source>
        <strain evidence="12">KCTC 29190</strain>
    </source>
</reference>
<evidence type="ECO:0000313" key="13">
    <source>
        <dbReference type="Proteomes" id="UP001147653"/>
    </source>
</evidence>
<proteinExistence type="inferred from homology"/>
<organism evidence="12 13">
    <name type="scientific">Solirubrobacter phytolaccae</name>
    <dbReference type="NCBI Taxonomy" id="1404360"/>
    <lineage>
        <taxon>Bacteria</taxon>
        <taxon>Bacillati</taxon>
        <taxon>Actinomycetota</taxon>
        <taxon>Thermoleophilia</taxon>
        <taxon>Solirubrobacterales</taxon>
        <taxon>Solirubrobacteraceae</taxon>
        <taxon>Solirubrobacter</taxon>
    </lineage>
</organism>
<feature type="transmembrane region" description="Helical" evidence="11">
    <location>
        <begin position="88"/>
        <end position="108"/>
    </location>
</feature>
<dbReference type="GO" id="GO:0006885">
    <property type="term" value="P:regulation of pH"/>
    <property type="evidence" value="ECO:0007669"/>
    <property type="project" value="UniProtKB-UniRule"/>
</dbReference>
<dbReference type="GO" id="GO:0015385">
    <property type="term" value="F:sodium:proton antiporter activity"/>
    <property type="evidence" value="ECO:0007669"/>
    <property type="project" value="UniProtKB-UniRule"/>
</dbReference>
<gene>
    <name evidence="11 12" type="primary">nhaA</name>
    <name evidence="12" type="ORF">OJ997_20735</name>
</gene>
<dbReference type="PANTHER" id="PTHR30341:SF0">
    <property type="entry name" value="NA(+)_H(+) ANTIPORTER NHAA"/>
    <property type="match status" value="1"/>
</dbReference>
<dbReference type="InterPro" id="IPR023171">
    <property type="entry name" value="Na/H_antiporter_dom_sf"/>
</dbReference>
<evidence type="ECO:0000256" key="7">
    <source>
        <dbReference type="ARBA" id="ARBA00023053"/>
    </source>
</evidence>
<sequence length="363" mass="37550">MVRAVKEFLREESASGLAILAATVVALIWANAGLDYDGFWSTELGPLDLHHWVNDALMALFFLVVGLEIKRELVDGRLQSPRTAALPAVAAVGGVLAPIVIFVALIGGGEGLDGWAIACATDIAFAVGLVTVLGDRVSEGARVFLLAIAIVDDIIAIVIIAVFYAEGVSALWLLAAAVLAIALWWQPRLWIPLAIALWIAVHESGIHATIAGVVVGLLLPVARGEHVQHGLHPWSAFVVVPLFALANAGVDFGGGVLSDALSSRLTWAIVAGLVVGKLLGISGATLAALRAGGALPEGMRRSELAGIAATAGIGFTVSLFIAELAFDDRALVDSAKVGIFAGSVISGILGVLALAVASRRRRV</sequence>
<feature type="transmembrane region" description="Helical" evidence="11">
    <location>
        <begin position="114"/>
        <end position="133"/>
    </location>
</feature>
<feature type="transmembrane region" description="Helical" evidence="11">
    <location>
        <begin position="304"/>
        <end position="326"/>
    </location>
</feature>
<evidence type="ECO:0000256" key="2">
    <source>
        <dbReference type="ARBA" id="ARBA00022448"/>
    </source>
</evidence>
<evidence type="ECO:0000256" key="9">
    <source>
        <dbReference type="ARBA" id="ARBA00023136"/>
    </source>
</evidence>
<keyword evidence="5 11" id="KW-0812">Transmembrane</keyword>
<feature type="transmembrane region" description="Helical" evidence="11">
    <location>
        <begin position="12"/>
        <end position="29"/>
    </location>
</feature>
<dbReference type="HAMAP" id="MF_01844">
    <property type="entry name" value="NhaA"/>
    <property type="match status" value="1"/>
</dbReference>
<comment type="caution">
    <text evidence="12">The sequence shown here is derived from an EMBL/GenBank/DDBJ whole genome shotgun (WGS) entry which is preliminary data.</text>
</comment>
<comment type="function">
    <text evidence="11">Na(+)/H(+) antiporter that extrudes sodium in exchange for external protons.</text>
</comment>
<comment type="catalytic activity">
    <reaction evidence="11">
        <text>Na(+)(in) + 2 H(+)(out) = Na(+)(out) + 2 H(+)(in)</text>
        <dbReference type="Rhea" id="RHEA:29251"/>
        <dbReference type="ChEBI" id="CHEBI:15378"/>
        <dbReference type="ChEBI" id="CHEBI:29101"/>
    </reaction>
</comment>
<comment type="similarity">
    <text evidence="11">Belongs to the NhaA Na(+)/H(+) (TC 2.A.33) antiporter family.</text>
</comment>
<keyword evidence="2 11" id="KW-0813">Transport</keyword>
<evidence type="ECO:0000313" key="12">
    <source>
        <dbReference type="EMBL" id="MDA0182751.1"/>
    </source>
</evidence>
<dbReference type="EMBL" id="JAPDDP010000040">
    <property type="protein sequence ID" value="MDA0182751.1"/>
    <property type="molecule type" value="Genomic_DNA"/>
</dbReference>
<evidence type="ECO:0000256" key="1">
    <source>
        <dbReference type="ARBA" id="ARBA00004429"/>
    </source>
</evidence>
<feature type="transmembrane region" description="Helical" evidence="11">
    <location>
        <begin position="338"/>
        <end position="357"/>
    </location>
</feature>
<feature type="transmembrane region" description="Helical" evidence="11">
    <location>
        <begin position="154"/>
        <end position="185"/>
    </location>
</feature>
<dbReference type="RefSeq" id="WP_270027132.1">
    <property type="nucleotide sequence ID" value="NZ_JAPDDP010000040.1"/>
</dbReference>
<evidence type="ECO:0000256" key="4">
    <source>
        <dbReference type="ARBA" id="ARBA00022475"/>
    </source>
</evidence>
<feature type="transmembrane region" description="Helical" evidence="11">
    <location>
        <begin position="191"/>
        <end position="219"/>
    </location>
</feature>
<keyword evidence="10 11" id="KW-0739">Sodium transport</keyword>
<evidence type="ECO:0000256" key="5">
    <source>
        <dbReference type="ARBA" id="ARBA00022692"/>
    </source>
</evidence>